<dbReference type="OMA" id="PEWNTLM"/>
<evidence type="ECO:0000313" key="4">
    <source>
        <dbReference type="EMBL" id="GAQ42412.1"/>
    </source>
</evidence>
<gene>
    <name evidence="4" type="ORF">ABL_05073</name>
</gene>
<dbReference type="InterPro" id="IPR044149">
    <property type="entry name" value="Nitrilases_CHs"/>
</dbReference>
<dbReference type="PANTHER" id="PTHR46044:SF1">
    <property type="entry name" value="CN HYDROLASE DOMAIN-CONTAINING PROTEIN"/>
    <property type="match status" value="1"/>
</dbReference>
<protein>
    <recommendedName>
        <fullName evidence="3">CN hydrolase domain-containing protein</fullName>
    </recommendedName>
</protein>
<dbReference type="Gene3D" id="3.60.110.10">
    <property type="entry name" value="Carbon-nitrogen hydrolase"/>
    <property type="match status" value="1"/>
</dbReference>
<keyword evidence="2" id="KW-0732">Signal</keyword>
<evidence type="ECO:0000259" key="3">
    <source>
        <dbReference type="PROSITE" id="PS50263"/>
    </source>
</evidence>
<dbReference type="VEuPathDB" id="FungiDB:ATCC64974_63720"/>
<dbReference type="PROSITE" id="PS50263">
    <property type="entry name" value="CN_HYDROLASE"/>
    <property type="match status" value="1"/>
</dbReference>
<feature type="signal peptide" evidence="2">
    <location>
        <begin position="1"/>
        <end position="19"/>
    </location>
</feature>
<feature type="domain" description="CN hydrolase" evidence="3">
    <location>
        <begin position="59"/>
        <end position="320"/>
    </location>
</feature>
<dbReference type="InterPro" id="IPR036526">
    <property type="entry name" value="C-N_Hydrolase_sf"/>
</dbReference>
<comment type="caution">
    <text evidence="4">The sequence shown here is derived from an EMBL/GenBank/DDBJ whole genome shotgun (WGS) entry which is preliminary data.</text>
</comment>
<evidence type="ECO:0000256" key="2">
    <source>
        <dbReference type="SAM" id="SignalP"/>
    </source>
</evidence>
<sequence>MLLVSVATLLATVAVTAQAAAVATIASNSRMKRDYATGFEWDPENFKVAAVRKPPVGFVYHALSDESTWWNYDPNATIAQSVEMIHQAAAEGTKFIAFPELYFPGYPAFRTPNGPKDFEQYVSQTMEPDGPEWNTLMQAFADTKMYGVVGWAQRANDSLFMTQSLVGPLANGSAGAIWKHEKFRPSGTERSLYSDGLLDTIRAQKLPFGTVSMLQCWEHVYPESHFIGSAQPANLHVASFPFGNDVPEADGAATPYAYWRAAAIGYQAGAAGSPVMILPTAGAATIFAAQGSPINESLSNSKESTDSMPYITAVYNTTALWQDTSYSVNAWYSYGALKHIIEGLPDGMPRRSGPFFGRILFTIQQFTSGYIWPPTLSCTPTSRWPCIQIWLERVEKDFMA</sequence>
<dbReference type="GO" id="GO:0003824">
    <property type="term" value="F:catalytic activity"/>
    <property type="evidence" value="ECO:0007669"/>
    <property type="project" value="InterPro"/>
</dbReference>
<dbReference type="VEuPathDB" id="FungiDB:M747DRAFT_361099"/>
<dbReference type="Pfam" id="PF00795">
    <property type="entry name" value="CN_hydrolase"/>
    <property type="match status" value="1"/>
</dbReference>
<dbReference type="InterPro" id="IPR003010">
    <property type="entry name" value="C-N_Hydrolase"/>
</dbReference>
<proteinExistence type="inferred from homology"/>
<dbReference type="OrthoDB" id="10250282at2759"/>
<feature type="chain" id="PRO_5007170299" description="CN hydrolase domain-containing protein" evidence="2">
    <location>
        <begin position="20"/>
        <end position="400"/>
    </location>
</feature>
<dbReference type="SUPFAM" id="SSF56317">
    <property type="entry name" value="Carbon-nitrogen hydrolase"/>
    <property type="match status" value="1"/>
</dbReference>
<organism evidence="4 5">
    <name type="scientific">Aspergillus niger</name>
    <dbReference type="NCBI Taxonomy" id="5061"/>
    <lineage>
        <taxon>Eukaryota</taxon>
        <taxon>Fungi</taxon>
        <taxon>Dikarya</taxon>
        <taxon>Ascomycota</taxon>
        <taxon>Pezizomycotina</taxon>
        <taxon>Eurotiomycetes</taxon>
        <taxon>Eurotiomycetidae</taxon>
        <taxon>Eurotiales</taxon>
        <taxon>Aspergillaceae</taxon>
        <taxon>Aspergillus</taxon>
        <taxon>Aspergillus subgen. Circumdati</taxon>
    </lineage>
</organism>
<dbReference type="VEuPathDB" id="FungiDB:ASPNIDRAFT2_1136345"/>
<evidence type="ECO:0000313" key="5">
    <source>
        <dbReference type="Proteomes" id="UP000068243"/>
    </source>
</evidence>
<dbReference type="EMBL" id="BCMY01000007">
    <property type="protein sequence ID" value="GAQ42412.1"/>
    <property type="molecule type" value="Genomic_DNA"/>
</dbReference>
<reference evidence="5" key="1">
    <citation type="journal article" date="2016" name="Genome Announc.">
        <title>Draft genome sequence of Aspergillus niger strain An76.</title>
        <authorList>
            <person name="Gong W."/>
            <person name="Cheng Z."/>
            <person name="Zhang H."/>
            <person name="Liu L."/>
            <person name="Gao P."/>
            <person name="Wang L."/>
        </authorList>
    </citation>
    <scope>NUCLEOTIDE SEQUENCE [LARGE SCALE GENOMIC DNA]</scope>
    <source>
        <strain evidence="5">An76</strain>
    </source>
</reference>
<dbReference type="VEuPathDB" id="FungiDB:An10g00730"/>
<dbReference type="Proteomes" id="UP000068243">
    <property type="component" value="Unassembled WGS sequence"/>
</dbReference>
<evidence type="ECO:0000256" key="1">
    <source>
        <dbReference type="ARBA" id="ARBA00008129"/>
    </source>
</evidence>
<comment type="similarity">
    <text evidence="1">Belongs to the carbon-nitrogen hydrolase superfamily. Nitrilase family.</text>
</comment>
<accession>A0A124BXH1</accession>
<dbReference type="PANTHER" id="PTHR46044">
    <property type="entry name" value="NITRILASE"/>
    <property type="match status" value="1"/>
</dbReference>
<dbReference type="AlphaFoldDB" id="A0A124BXH1"/>
<name>A0A124BXH1_ASPNG</name>